<organism evidence="1 2">
    <name type="scientific">Bhargavaea ullalensis</name>
    <dbReference type="NCBI Taxonomy" id="1265685"/>
    <lineage>
        <taxon>Bacteria</taxon>
        <taxon>Bacillati</taxon>
        <taxon>Bacillota</taxon>
        <taxon>Bacilli</taxon>
        <taxon>Bacillales</taxon>
        <taxon>Caryophanaceae</taxon>
        <taxon>Bhargavaea</taxon>
    </lineage>
</organism>
<accession>A0ABV2G901</accession>
<evidence type="ECO:0000313" key="2">
    <source>
        <dbReference type="Proteomes" id="UP001549099"/>
    </source>
</evidence>
<gene>
    <name evidence="1" type="ORF">ABID49_000649</name>
</gene>
<proteinExistence type="predicted"/>
<keyword evidence="2" id="KW-1185">Reference proteome</keyword>
<dbReference type="Gene3D" id="1.10.287.760">
    <property type="entry name" value="YqgQ-like"/>
    <property type="match status" value="1"/>
</dbReference>
<dbReference type="InterPro" id="IPR009256">
    <property type="entry name" value="YqgQ-like"/>
</dbReference>
<dbReference type="SUPFAM" id="SSF158379">
    <property type="entry name" value="YqgQ-like"/>
    <property type="match status" value="1"/>
</dbReference>
<sequence>METVLDVMKLLKRFGTYVYTGDRNADLVLLEMELRELRENGMIGTEDFMKAILILRKGD</sequence>
<reference evidence="1 2" key="1">
    <citation type="submission" date="2024-06" db="EMBL/GenBank/DDBJ databases">
        <title>Genomic Encyclopedia of Type Strains, Phase IV (KMG-IV): sequencing the most valuable type-strain genomes for metagenomic binning, comparative biology and taxonomic classification.</title>
        <authorList>
            <person name="Goeker M."/>
        </authorList>
    </citation>
    <scope>NUCLEOTIDE SEQUENCE [LARGE SCALE GENOMIC DNA]</scope>
    <source>
        <strain evidence="1 2">DSM 26128</strain>
    </source>
</reference>
<dbReference type="Proteomes" id="UP001549099">
    <property type="component" value="Unassembled WGS sequence"/>
</dbReference>
<protein>
    <submittedName>
        <fullName evidence="1">Uncharacterized protein YqgQ</fullName>
    </submittedName>
</protein>
<dbReference type="RefSeq" id="WP_354195264.1">
    <property type="nucleotide sequence ID" value="NZ_JBEPLW010000002.1"/>
</dbReference>
<dbReference type="InterPro" id="IPR023164">
    <property type="entry name" value="YqgQ-like_sf"/>
</dbReference>
<evidence type="ECO:0000313" key="1">
    <source>
        <dbReference type="EMBL" id="MET3574767.1"/>
    </source>
</evidence>
<comment type="caution">
    <text evidence="1">The sequence shown here is derived from an EMBL/GenBank/DDBJ whole genome shotgun (WGS) entry which is preliminary data.</text>
</comment>
<dbReference type="Pfam" id="PF06014">
    <property type="entry name" value="YqgQ-like"/>
    <property type="match status" value="1"/>
</dbReference>
<name>A0ABV2G901_9BACL</name>
<dbReference type="EMBL" id="JBEPLW010000002">
    <property type="protein sequence ID" value="MET3574767.1"/>
    <property type="molecule type" value="Genomic_DNA"/>
</dbReference>